<sequence>MSVEQHHSGRREATATAAKLTAGIDWSSTHHAIALVDEHGGQVQRLDVEHTAAGLRRLVHCLQQAAVTGVGIERGDGPLVDVLLEAGLTVFVIAPNQVRNLRRRYGSAGNKDDAFDAYVLADTVRTDRLRLRPLTPDSPATVTLRMSVRARQDFVAARVAMANQLRAHLQHVLPGAIGLFSHLDSAVSLAFLTRFPTQDRADWLSPRRLENWLRTQRYCNPRRADVLHAHLVAAARGATGPEAEARAGVTAALVAGLSCLRQQIAALDEDIAQQLARHPDAVVFTSLPKAGVVRAARLLAEMGDARGRFPTPESLACLAGATPSTRQSGKVKVVAFRWAVDKQLRGAVMDFAGDSHHANTWAADLYQRARAKNHSHSHATRILARAWLHVIWRCWQDGVAYDPARHRALQALEKSAA</sequence>
<dbReference type="Pfam" id="PF02371">
    <property type="entry name" value="Transposase_20"/>
    <property type="match status" value="1"/>
</dbReference>
<dbReference type="GO" id="GO:0006313">
    <property type="term" value="P:DNA transposition"/>
    <property type="evidence" value="ECO:0007669"/>
    <property type="project" value="InterPro"/>
</dbReference>
<accession>A0A2S6IJ31</accession>
<evidence type="ECO:0000313" key="3">
    <source>
        <dbReference type="EMBL" id="PPK94232.1"/>
    </source>
</evidence>
<evidence type="ECO:0000259" key="1">
    <source>
        <dbReference type="Pfam" id="PF01548"/>
    </source>
</evidence>
<dbReference type="Pfam" id="PF01548">
    <property type="entry name" value="DEDD_Tnp_IS110"/>
    <property type="match status" value="1"/>
</dbReference>
<evidence type="ECO:0000313" key="4">
    <source>
        <dbReference type="Proteomes" id="UP000239485"/>
    </source>
</evidence>
<dbReference type="PANTHER" id="PTHR33055">
    <property type="entry name" value="TRANSPOSASE FOR INSERTION SEQUENCE ELEMENT IS1111A"/>
    <property type="match status" value="1"/>
</dbReference>
<name>A0A2S6IJ31_9ACTN</name>
<dbReference type="InterPro" id="IPR003346">
    <property type="entry name" value="Transposase_20"/>
</dbReference>
<dbReference type="GO" id="GO:0004803">
    <property type="term" value="F:transposase activity"/>
    <property type="evidence" value="ECO:0007669"/>
    <property type="project" value="InterPro"/>
</dbReference>
<dbReference type="PANTHER" id="PTHR33055:SF3">
    <property type="entry name" value="PUTATIVE TRANSPOSASE FOR IS117-RELATED"/>
    <property type="match status" value="1"/>
</dbReference>
<gene>
    <name evidence="3" type="ORF">CLV92_108134</name>
</gene>
<dbReference type="Proteomes" id="UP000239485">
    <property type="component" value="Unassembled WGS sequence"/>
</dbReference>
<dbReference type="NCBIfam" id="NF033542">
    <property type="entry name" value="transpos_IS110"/>
    <property type="match status" value="1"/>
</dbReference>
<feature type="domain" description="Transposase IS110-like N-terminal" evidence="1">
    <location>
        <begin position="22"/>
        <end position="174"/>
    </location>
</feature>
<feature type="domain" description="Transposase IS116/IS110/IS902 C-terminal" evidence="2">
    <location>
        <begin position="284"/>
        <end position="367"/>
    </location>
</feature>
<dbReference type="OrthoDB" id="3188901at2"/>
<dbReference type="InterPro" id="IPR047650">
    <property type="entry name" value="Transpos_IS110"/>
</dbReference>
<organism evidence="3 4">
    <name type="scientific">Kineococcus xinjiangensis</name>
    <dbReference type="NCBI Taxonomy" id="512762"/>
    <lineage>
        <taxon>Bacteria</taxon>
        <taxon>Bacillati</taxon>
        <taxon>Actinomycetota</taxon>
        <taxon>Actinomycetes</taxon>
        <taxon>Kineosporiales</taxon>
        <taxon>Kineosporiaceae</taxon>
        <taxon>Kineococcus</taxon>
    </lineage>
</organism>
<reference evidence="3 4" key="1">
    <citation type="submission" date="2018-02" db="EMBL/GenBank/DDBJ databases">
        <title>Genomic Encyclopedia of Archaeal and Bacterial Type Strains, Phase II (KMG-II): from individual species to whole genera.</title>
        <authorList>
            <person name="Goeker M."/>
        </authorList>
    </citation>
    <scope>NUCLEOTIDE SEQUENCE [LARGE SCALE GENOMIC DNA]</scope>
    <source>
        <strain evidence="3 4">DSM 22857</strain>
    </source>
</reference>
<protein>
    <submittedName>
        <fullName evidence="3">Transposase</fullName>
    </submittedName>
</protein>
<dbReference type="InterPro" id="IPR002525">
    <property type="entry name" value="Transp_IS110-like_N"/>
</dbReference>
<keyword evidence="4" id="KW-1185">Reference proteome</keyword>
<dbReference type="GO" id="GO:0003677">
    <property type="term" value="F:DNA binding"/>
    <property type="evidence" value="ECO:0007669"/>
    <property type="project" value="InterPro"/>
</dbReference>
<proteinExistence type="predicted"/>
<dbReference type="EMBL" id="PTJD01000008">
    <property type="protein sequence ID" value="PPK94232.1"/>
    <property type="molecule type" value="Genomic_DNA"/>
</dbReference>
<dbReference type="RefSeq" id="WP_104433247.1">
    <property type="nucleotide sequence ID" value="NZ_PTJD01000008.1"/>
</dbReference>
<evidence type="ECO:0000259" key="2">
    <source>
        <dbReference type="Pfam" id="PF02371"/>
    </source>
</evidence>
<dbReference type="AlphaFoldDB" id="A0A2S6IJ31"/>
<comment type="caution">
    <text evidence="3">The sequence shown here is derived from an EMBL/GenBank/DDBJ whole genome shotgun (WGS) entry which is preliminary data.</text>
</comment>